<proteinExistence type="inferred from homology"/>
<comment type="caution">
    <text evidence="5">The sequence shown here is derived from an EMBL/GenBank/DDBJ whole genome shotgun (WGS) entry which is preliminary data.</text>
</comment>
<sequence length="276" mass="31869">MATFSRANFNSALYCNFRPNYTPALYDLIYRFHAGHGGKFLDVVDVGTGTGQVAEALSEKFDKVHATDRSNVMLSNAVQKPNIDYQEASAERLPFADSSVDVITSGQAFHWFDHPKFFDEAKRILKPRGTLAIFGYSFSFIKDNKEATDIIYEYATGELGPYWEPGRQILNNFHRDIPFPFKKVHWYFSHEDLDTTNLGSVSQNQFMEQQITLDRFENYAKTWSAYATYREKHPEAEDPAERMIRRLSKVIKVKDRDTETFTVQWPTVLVVAENDK</sequence>
<dbReference type="InterPro" id="IPR029063">
    <property type="entry name" value="SAM-dependent_MTases_sf"/>
</dbReference>
<evidence type="ECO:0000256" key="2">
    <source>
        <dbReference type="ARBA" id="ARBA00022603"/>
    </source>
</evidence>
<dbReference type="OrthoDB" id="10027013at2759"/>
<dbReference type="SUPFAM" id="SSF53335">
    <property type="entry name" value="S-adenosyl-L-methionine-dependent methyltransferases"/>
    <property type="match status" value="1"/>
</dbReference>
<dbReference type="PANTHER" id="PTHR44942">
    <property type="entry name" value="METHYLTRANSF_11 DOMAIN-CONTAINING PROTEIN"/>
    <property type="match status" value="1"/>
</dbReference>
<dbReference type="EMBL" id="RBNI01002744">
    <property type="protein sequence ID" value="RUP48949.1"/>
    <property type="molecule type" value="Genomic_DNA"/>
</dbReference>
<evidence type="ECO:0000313" key="6">
    <source>
        <dbReference type="Proteomes" id="UP000268093"/>
    </source>
</evidence>
<keyword evidence="3 5" id="KW-0808">Transferase</keyword>
<dbReference type="Gene3D" id="3.40.50.150">
    <property type="entry name" value="Vaccinia Virus protein VP39"/>
    <property type="match status" value="1"/>
</dbReference>
<dbReference type="InterPro" id="IPR051052">
    <property type="entry name" value="Diverse_substrate_MTase"/>
</dbReference>
<gene>
    <name evidence="5" type="ORF">BC936DRAFT_143581</name>
</gene>
<dbReference type="Pfam" id="PF08241">
    <property type="entry name" value="Methyltransf_11"/>
    <property type="match status" value="1"/>
</dbReference>
<reference evidence="5 6" key="1">
    <citation type="journal article" date="2018" name="New Phytol.">
        <title>Phylogenomics of Endogonaceae and evolution of mycorrhizas within Mucoromycota.</title>
        <authorList>
            <person name="Chang Y."/>
            <person name="Desiro A."/>
            <person name="Na H."/>
            <person name="Sandor L."/>
            <person name="Lipzen A."/>
            <person name="Clum A."/>
            <person name="Barry K."/>
            <person name="Grigoriev I.V."/>
            <person name="Martin F.M."/>
            <person name="Stajich J.E."/>
            <person name="Smith M.E."/>
            <person name="Bonito G."/>
            <person name="Spatafora J.W."/>
        </authorList>
    </citation>
    <scope>NUCLEOTIDE SEQUENCE [LARGE SCALE GENOMIC DNA]</scope>
    <source>
        <strain evidence="5 6">GMNB39</strain>
    </source>
</reference>
<dbReference type="GO" id="GO:0032259">
    <property type="term" value="P:methylation"/>
    <property type="evidence" value="ECO:0007669"/>
    <property type="project" value="UniProtKB-KW"/>
</dbReference>
<organism evidence="5 6">
    <name type="scientific">Jimgerdemannia flammicorona</name>
    <dbReference type="NCBI Taxonomy" id="994334"/>
    <lineage>
        <taxon>Eukaryota</taxon>
        <taxon>Fungi</taxon>
        <taxon>Fungi incertae sedis</taxon>
        <taxon>Mucoromycota</taxon>
        <taxon>Mucoromycotina</taxon>
        <taxon>Endogonomycetes</taxon>
        <taxon>Endogonales</taxon>
        <taxon>Endogonaceae</taxon>
        <taxon>Jimgerdemannia</taxon>
    </lineage>
</organism>
<dbReference type="CDD" id="cd02440">
    <property type="entry name" value="AdoMet_MTases"/>
    <property type="match status" value="1"/>
</dbReference>
<keyword evidence="6" id="KW-1185">Reference proteome</keyword>
<dbReference type="PANTHER" id="PTHR44942:SF4">
    <property type="entry name" value="METHYLTRANSFERASE TYPE 11 DOMAIN-CONTAINING PROTEIN"/>
    <property type="match status" value="1"/>
</dbReference>
<evidence type="ECO:0000256" key="1">
    <source>
        <dbReference type="ARBA" id="ARBA00008361"/>
    </source>
</evidence>
<dbReference type="InterPro" id="IPR013216">
    <property type="entry name" value="Methyltransf_11"/>
</dbReference>
<evidence type="ECO:0000259" key="4">
    <source>
        <dbReference type="Pfam" id="PF08241"/>
    </source>
</evidence>
<feature type="domain" description="Methyltransferase type 11" evidence="4">
    <location>
        <begin position="44"/>
        <end position="133"/>
    </location>
</feature>
<dbReference type="AlphaFoldDB" id="A0A433DDQ4"/>
<dbReference type="Proteomes" id="UP000268093">
    <property type="component" value="Unassembled WGS sequence"/>
</dbReference>
<accession>A0A433DDQ4</accession>
<name>A0A433DDQ4_9FUNG</name>
<comment type="similarity">
    <text evidence="1">Belongs to the methyltransferase superfamily.</text>
</comment>
<dbReference type="GO" id="GO:0008757">
    <property type="term" value="F:S-adenosylmethionine-dependent methyltransferase activity"/>
    <property type="evidence" value="ECO:0007669"/>
    <property type="project" value="InterPro"/>
</dbReference>
<evidence type="ECO:0000256" key="3">
    <source>
        <dbReference type="ARBA" id="ARBA00022679"/>
    </source>
</evidence>
<keyword evidence="2 5" id="KW-0489">Methyltransferase</keyword>
<evidence type="ECO:0000313" key="5">
    <source>
        <dbReference type="EMBL" id="RUP48949.1"/>
    </source>
</evidence>
<protein>
    <submittedName>
        <fullName evidence="5">S-adenosyl-L-methionine-dependent methyltransferase</fullName>
    </submittedName>
</protein>